<reference evidence="5" key="1">
    <citation type="submission" date="2020-10" db="EMBL/GenBank/DDBJ databases">
        <authorList>
            <person name="Gilroy R."/>
        </authorList>
    </citation>
    <scope>NUCLEOTIDE SEQUENCE</scope>
    <source>
        <strain evidence="5">CHK165-10780</strain>
    </source>
</reference>
<proteinExistence type="predicted"/>
<dbReference type="PANTHER" id="PTHR30461">
    <property type="entry name" value="DNA-INVERTASE FROM LAMBDOID PROPHAGE"/>
    <property type="match status" value="1"/>
</dbReference>
<dbReference type="GO" id="GO:0003677">
    <property type="term" value="F:DNA binding"/>
    <property type="evidence" value="ECO:0007669"/>
    <property type="project" value="UniProtKB-KW"/>
</dbReference>
<sequence>IVTMLNEKGYPTPSGYKKTNYSTRLIVRDTWNISSVKKILSNRIYTGDMVQHTQTKVNYKSKKKITLDKSMWMIVENTHEPLVDKETFKYISSLIKQNKKDVRPKNRRIIRDLEGLLFCKECGNRLSVLYRKNLDYWSVNCNRYSRDPLRKRCEPHFFPYNYLEDQIVEKIKSNIKIKIENLNIEELNKKVASEVRKQTKDINKNISSLMSEKEQITSRLTSLYEDKYNGIITADTYMELAKPFEEKLHQINESINNDKIREYEIKNKLKELPDYTKKIKKLLDLNKPRKELIHTLVDKIVIDKNRIITIKYKYGVIPDCTFEYENLNIVRNPYGRKGKNQYSK</sequence>
<dbReference type="InterPro" id="IPR038109">
    <property type="entry name" value="DNA_bind_recomb_sf"/>
</dbReference>
<dbReference type="Gene3D" id="3.90.1750.20">
    <property type="entry name" value="Putative Large Serine Recombinase, Chain B, Domain 2"/>
    <property type="match status" value="1"/>
</dbReference>
<name>A0A9D1CL55_9FIRM</name>
<dbReference type="EMBL" id="DVFU01000133">
    <property type="protein sequence ID" value="HIQ65422.1"/>
    <property type="molecule type" value="Genomic_DNA"/>
</dbReference>
<dbReference type="Pfam" id="PF07508">
    <property type="entry name" value="Recombinase"/>
    <property type="match status" value="1"/>
</dbReference>
<dbReference type="Pfam" id="PF13408">
    <property type="entry name" value="Zn_ribbon_recom"/>
    <property type="match status" value="1"/>
</dbReference>
<evidence type="ECO:0000259" key="4">
    <source>
        <dbReference type="Pfam" id="PF13408"/>
    </source>
</evidence>
<keyword evidence="2" id="KW-0233">DNA recombination</keyword>
<evidence type="ECO:0000259" key="3">
    <source>
        <dbReference type="Pfam" id="PF07508"/>
    </source>
</evidence>
<feature type="non-terminal residue" evidence="5">
    <location>
        <position position="1"/>
    </location>
</feature>
<dbReference type="Proteomes" id="UP000886725">
    <property type="component" value="Unassembled WGS sequence"/>
</dbReference>
<organism evidence="5 6">
    <name type="scientific">Candidatus Faecenecus gallistercoris</name>
    <dbReference type="NCBI Taxonomy" id="2840793"/>
    <lineage>
        <taxon>Bacteria</taxon>
        <taxon>Bacillati</taxon>
        <taxon>Bacillota</taxon>
        <taxon>Bacillota incertae sedis</taxon>
        <taxon>Candidatus Faecenecus</taxon>
    </lineage>
</organism>
<dbReference type="InterPro" id="IPR025827">
    <property type="entry name" value="Zn_ribbon_recom_dom"/>
</dbReference>
<keyword evidence="1" id="KW-0238">DNA-binding</keyword>
<accession>A0A9D1CL55</accession>
<dbReference type="PANTHER" id="PTHR30461:SF2">
    <property type="entry name" value="SERINE RECOMBINASE PINE-RELATED"/>
    <property type="match status" value="1"/>
</dbReference>
<dbReference type="InterPro" id="IPR011109">
    <property type="entry name" value="DNA_bind_recombinase_dom"/>
</dbReference>
<dbReference type="GO" id="GO:0000150">
    <property type="term" value="F:DNA strand exchange activity"/>
    <property type="evidence" value="ECO:0007669"/>
    <property type="project" value="InterPro"/>
</dbReference>
<dbReference type="AlphaFoldDB" id="A0A9D1CL55"/>
<evidence type="ECO:0000313" key="6">
    <source>
        <dbReference type="Proteomes" id="UP000886725"/>
    </source>
</evidence>
<dbReference type="InterPro" id="IPR050639">
    <property type="entry name" value="SSR_resolvase"/>
</dbReference>
<comment type="caution">
    <text evidence="5">The sequence shown here is derived from an EMBL/GenBank/DDBJ whole genome shotgun (WGS) entry which is preliminary data.</text>
</comment>
<feature type="domain" description="Recombinase" evidence="3">
    <location>
        <begin position="1"/>
        <end position="98"/>
    </location>
</feature>
<feature type="domain" description="Recombinase zinc beta ribbon" evidence="4">
    <location>
        <begin position="113"/>
        <end position="172"/>
    </location>
</feature>
<evidence type="ECO:0000313" key="5">
    <source>
        <dbReference type="EMBL" id="HIQ65422.1"/>
    </source>
</evidence>
<evidence type="ECO:0000256" key="2">
    <source>
        <dbReference type="ARBA" id="ARBA00023172"/>
    </source>
</evidence>
<protein>
    <submittedName>
        <fullName evidence="5">Recombinase family protein</fullName>
    </submittedName>
</protein>
<evidence type="ECO:0000256" key="1">
    <source>
        <dbReference type="ARBA" id="ARBA00023125"/>
    </source>
</evidence>
<reference evidence="5" key="2">
    <citation type="journal article" date="2021" name="PeerJ">
        <title>Extensive microbial diversity within the chicken gut microbiome revealed by metagenomics and culture.</title>
        <authorList>
            <person name="Gilroy R."/>
            <person name="Ravi A."/>
            <person name="Getino M."/>
            <person name="Pursley I."/>
            <person name="Horton D.L."/>
            <person name="Alikhan N.F."/>
            <person name="Baker D."/>
            <person name="Gharbi K."/>
            <person name="Hall N."/>
            <person name="Watson M."/>
            <person name="Adriaenssens E.M."/>
            <person name="Foster-Nyarko E."/>
            <person name="Jarju S."/>
            <person name="Secka A."/>
            <person name="Antonio M."/>
            <person name="Oren A."/>
            <person name="Chaudhuri R.R."/>
            <person name="La Ragione R."/>
            <person name="Hildebrand F."/>
            <person name="Pallen M.J."/>
        </authorList>
    </citation>
    <scope>NUCLEOTIDE SEQUENCE</scope>
    <source>
        <strain evidence="5">CHK165-10780</strain>
    </source>
</reference>
<gene>
    <name evidence="5" type="ORF">IAC85_06770</name>
</gene>